<dbReference type="GO" id="GO:0015217">
    <property type="term" value="F:ADP transmembrane transporter activity"/>
    <property type="evidence" value="ECO:0007669"/>
    <property type="project" value="TreeGrafter"/>
</dbReference>
<reference evidence="12" key="1">
    <citation type="journal article" date="2022" name="IScience">
        <title>Evolution of zygomycete secretomes and the origins of terrestrial fungal ecologies.</title>
        <authorList>
            <person name="Chang Y."/>
            <person name="Wang Y."/>
            <person name="Mondo S."/>
            <person name="Ahrendt S."/>
            <person name="Andreopoulos W."/>
            <person name="Barry K."/>
            <person name="Beard J."/>
            <person name="Benny G.L."/>
            <person name="Blankenship S."/>
            <person name="Bonito G."/>
            <person name="Cuomo C."/>
            <person name="Desiro A."/>
            <person name="Gervers K.A."/>
            <person name="Hundley H."/>
            <person name="Kuo A."/>
            <person name="LaButti K."/>
            <person name="Lang B.F."/>
            <person name="Lipzen A."/>
            <person name="O'Donnell K."/>
            <person name="Pangilinan J."/>
            <person name="Reynolds N."/>
            <person name="Sandor L."/>
            <person name="Smith M.E."/>
            <person name="Tsang A."/>
            <person name="Grigoriev I.V."/>
            <person name="Stajich J.E."/>
            <person name="Spatafora J.W."/>
        </authorList>
    </citation>
    <scope>NUCLEOTIDE SEQUENCE</scope>
    <source>
        <strain evidence="12">RSA 2281</strain>
    </source>
</reference>
<dbReference type="Gene3D" id="1.50.40.10">
    <property type="entry name" value="Mitochondrial carrier domain"/>
    <property type="match status" value="1"/>
</dbReference>
<evidence type="ECO:0000256" key="2">
    <source>
        <dbReference type="ARBA" id="ARBA00006375"/>
    </source>
</evidence>
<dbReference type="SUPFAM" id="SSF103506">
    <property type="entry name" value="Mitochondrial carrier"/>
    <property type="match status" value="1"/>
</dbReference>
<dbReference type="Proteomes" id="UP001209540">
    <property type="component" value="Unassembled WGS sequence"/>
</dbReference>
<dbReference type="Pfam" id="PF00153">
    <property type="entry name" value="Mito_carr"/>
    <property type="match status" value="3"/>
</dbReference>
<reference evidence="12" key="2">
    <citation type="submission" date="2023-02" db="EMBL/GenBank/DDBJ databases">
        <authorList>
            <consortium name="DOE Joint Genome Institute"/>
            <person name="Mondo S.J."/>
            <person name="Chang Y."/>
            <person name="Wang Y."/>
            <person name="Ahrendt S."/>
            <person name="Andreopoulos W."/>
            <person name="Barry K."/>
            <person name="Beard J."/>
            <person name="Benny G.L."/>
            <person name="Blankenship S."/>
            <person name="Bonito G."/>
            <person name="Cuomo C."/>
            <person name="Desiro A."/>
            <person name="Gervers K.A."/>
            <person name="Hundley H."/>
            <person name="Kuo A."/>
            <person name="LaButti K."/>
            <person name="Lang B.F."/>
            <person name="Lipzen A."/>
            <person name="O'Donnell K."/>
            <person name="Pangilinan J."/>
            <person name="Reynolds N."/>
            <person name="Sandor L."/>
            <person name="Smith M.W."/>
            <person name="Tsang A."/>
            <person name="Grigoriev I.V."/>
            <person name="Stajich J.E."/>
            <person name="Spatafora J.W."/>
        </authorList>
    </citation>
    <scope>NUCLEOTIDE SEQUENCE</scope>
    <source>
        <strain evidence="12">RSA 2281</strain>
    </source>
</reference>
<comment type="caution">
    <text evidence="12">The sequence shown here is derived from an EMBL/GenBank/DDBJ whole genome shotgun (WGS) entry which is preliminary data.</text>
</comment>
<keyword evidence="5" id="KW-0677">Repeat</keyword>
<gene>
    <name evidence="12" type="ORF">BDA99DRAFT_501337</name>
</gene>
<dbReference type="InterPro" id="IPR023395">
    <property type="entry name" value="MCP_dom_sf"/>
</dbReference>
<protein>
    <submittedName>
        <fullName evidence="12">Mitochondrial carrier domain-containing protein</fullName>
    </submittedName>
</protein>
<comment type="similarity">
    <text evidence="2 10">Belongs to the mitochondrial carrier (TC 2.A.29) family.</text>
</comment>
<dbReference type="AlphaFoldDB" id="A0AAD5K6X6"/>
<name>A0AAD5K6X6_9FUNG</name>
<feature type="transmembrane region" description="Helical" evidence="11">
    <location>
        <begin position="296"/>
        <end position="312"/>
    </location>
</feature>
<dbReference type="InterPro" id="IPR018108">
    <property type="entry name" value="MCP_transmembrane"/>
</dbReference>
<evidence type="ECO:0000313" key="13">
    <source>
        <dbReference type="Proteomes" id="UP001209540"/>
    </source>
</evidence>
<keyword evidence="3 10" id="KW-0813">Transport</keyword>
<evidence type="ECO:0000313" key="12">
    <source>
        <dbReference type="EMBL" id="KAI9271921.1"/>
    </source>
</evidence>
<accession>A0AAD5K6X6</accession>
<feature type="repeat" description="Solcar" evidence="9">
    <location>
        <begin position="208"/>
        <end position="300"/>
    </location>
</feature>
<keyword evidence="7" id="KW-0496">Mitochondrion</keyword>
<organism evidence="12 13">
    <name type="scientific">Phascolomyces articulosus</name>
    <dbReference type="NCBI Taxonomy" id="60185"/>
    <lineage>
        <taxon>Eukaryota</taxon>
        <taxon>Fungi</taxon>
        <taxon>Fungi incertae sedis</taxon>
        <taxon>Mucoromycota</taxon>
        <taxon>Mucoromycotina</taxon>
        <taxon>Mucoromycetes</taxon>
        <taxon>Mucorales</taxon>
        <taxon>Lichtheimiaceae</taxon>
        <taxon>Phascolomyces</taxon>
    </lineage>
</organism>
<evidence type="ECO:0000256" key="5">
    <source>
        <dbReference type="ARBA" id="ARBA00022737"/>
    </source>
</evidence>
<feature type="transmembrane region" description="Helical" evidence="11">
    <location>
        <begin position="12"/>
        <end position="32"/>
    </location>
</feature>
<keyword evidence="8 9" id="KW-0472">Membrane</keyword>
<evidence type="ECO:0000256" key="9">
    <source>
        <dbReference type="PROSITE-ProRule" id="PRU00282"/>
    </source>
</evidence>
<evidence type="ECO:0000256" key="4">
    <source>
        <dbReference type="ARBA" id="ARBA00022692"/>
    </source>
</evidence>
<feature type="transmembrane region" description="Helical" evidence="11">
    <location>
        <begin position="73"/>
        <end position="95"/>
    </location>
</feature>
<evidence type="ECO:0000256" key="1">
    <source>
        <dbReference type="ARBA" id="ARBA00004225"/>
    </source>
</evidence>
<keyword evidence="6 11" id="KW-1133">Transmembrane helix</keyword>
<evidence type="ECO:0000256" key="10">
    <source>
        <dbReference type="RuleBase" id="RU000488"/>
    </source>
</evidence>
<keyword evidence="13" id="KW-1185">Reference proteome</keyword>
<dbReference type="PANTHER" id="PTHR45939">
    <property type="entry name" value="PEROXISOMAL MEMBRANE PROTEIN PMP34-RELATED"/>
    <property type="match status" value="1"/>
</dbReference>
<evidence type="ECO:0000256" key="3">
    <source>
        <dbReference type="ARBA" id="ARBA00022448"/>
    </source>
</evidence>
<keyword evidence="4 9" id="KW-0812">Transmembrane</keyword>
<dbReference type="InterPro" id="IPR002067">
    <property type="entry name" value="MCP"/>
</dbReference>
<dbReference type="PANTHER" id="PTHR45939:SF1">
    <property type="entry name" value="MITOCHONDRIAL THIAMINE PYROPHOSPHATE CARRIER 1-RELATED"/>
    <property type="match status" value="1"/>
</dbReference>
<sequence length="318" mass="34674">MAVISKQTLPPFGHAVAGSAGAMFALTLVYPLDIIKTRIQVQAKHDGLDDKEQEHYNSALDGIKQIMSKEGVAGLYAGLGSSLLGTASTNFTYFYCYSLVRDFYNKNYNPGGGTLSAAMELLLGAAAGAMTTLVTTPIAVLTTRQQTLPSNERQGIFGTAATIMAEEGIAGLWKGIRPSLILCVNPAITYGSFEKMKQFVLETLQMQMTPGVNFIVGAISKTLATIVTYPYIMAKVRLQWKPSKDIQDKVDPYKSAGDVLARVLKQDGFFGWYKGMSTQISKAVLSQALLFMMKDVFTNYTVIVYALLLRLARRKLSA</sequence>
<dbReference type="PRINTS" id="PR00926">
    <property type="entry name" value="MITOCARRIER"/>
</dbReference>
<dbReference type="PROSITE" id="PS50920">
    <property type="entry name" value="SOLCAR"/>
    <property type="match status" value="3"/>
</dbReference>
<dbReference type="GO" id="GO:0031966">
    <property type="term" value="C:mitochondrial membrane"/>
    <property type="evidence" value="ECO:0007669"/>
    <property type="project" value="UniProtKB-SubCell"/>
</dbReference>
<dbReference type="EMBL" id="JAIXMP010000006">
    <property type="protein sequence ID" value="KAI9271921.1"/>
    <property type="molecule type" value="Genomic_DNA"/>
</dbReference>
<evidence type="ECO:0000256" key="11">
    <source>
        <dbReference type="SAM" id="Phobius"/>
    </source>
</evidence>
<comment type="subcellular location">
    <subcellularLocation>
        <location evidence="1">Mitochondrion membrane</location>
        <topology evidence="1">Multi-pass membrane protein</topology>
    </subcellularLocation>
</comment>
<feature type="transmembrane region" description="Helical" evidence="11">
    <location>
        <begin position="212"/>
        <end position="232"/>
    </location>
</feature>
<evidence type="ECO:0000256" key="8">
    <source>
        <dbReference type="ARBA" id="ARBA00023136"/>
    </source>
</evidence>
<feature type="repeat" description="Solcar" evidence="9">
    <location>
        <begin position="9"/>
        <end position="103"/>
    </location>
</feature>
<evidence type="ECO:0000256" key="7">
    <source>
        <dbReference type="ARBA" id="ARBA00023128"/>
    </source>
</evidence>
<evidence type="ECO:0000256" key="6">
    <source>
        <dbReference type="ARBA" id="ARBA00022989"/>
    </source>
</evidence>
<proteinExistence type="inferred from homology"/>
<feature type="repeat" description="Solcar" evidence="9">
    <location>
        <begin position="115"/>
        <end position="199"/>
    </location>
</feature>
<dbReference type="InterPro" id="IPR052217">
    <property type="entry name" value="Mito/Peroxisomal_Carrier"/>
</dbReference>
<feature type="transmembrane region" description="Helical" evidence="11">
    <location>
        <begin position="115"/>
        <end position="141"/>
    </location>
</feature>